<sequence length="451" mass="51247">MLDFVALCYEFPPWLLAGAIWTEKLLAGLRDRGWKFEVITAAPNAMMDGVTVHHVPNPGRPGWVRALSRIKADKFAGWAVWPDDAIYWNNGAVQRARELIRERKPRMIVNFVMPYGAGIVGERLRAETGLPLVYCFSDSHSCTDMHERFPTYFHYRYARRLEDRCVRAADAAIYVSQFNADLVRRRQPADQRDKFHTVRLGAESSEFAPVPGVAPDPDGPVRVVYIGSMGGWYEWYNRRPTLSRLKRTWDTLGEYRVTRLDHRTHTPVFVGRAVQKVLAARPDWRGRVFVDVYGGRVATEEQIRKVLEVTALTDVVRVHGPQARDEIARQTRTADLLFQCVQNRTDGTPGGRIASKTYEYLMTDRPILAAVPRGENWDYYADKPGVFLVAPDDADGMARAITEVCEAKFDRRAPLAADRSGLRAELSYTHRAEELDAVLRGVLRTREGAAR</sequence>
<accession>A0ABU5ET34</accession>
<keyword evidence="2" id="KW-0808">Transferase</keyword>
<evidence type="ECO:0000313" key="3">
    <source>
        <dbReference type="Proteomes" id="UP001272242"/>
    </source>
</evidence>
<evidence type="ECO:0000259" key="1">
    <source>
        <dbReference type="Pfam" id="PF13579"/>
    </source>
</evidence>
<dbReference type="EC" id="2.4.-.-" evidence="2"/>
<comment type="caution">
    <text evidence="2">The sequence shown here is derived from an EMBL/GenBank/DDBJ whole genome shotgun (WGS) entry which is preliminary data.</text>
</comment>
<keyword evidence="3" id="KW-1185">Reference proteome</keyword>
<evidence type="ECO:0000313" key="2">
    <source>
        <dbReference type="EMBL" id="MDY3558320.1"/>
    </source>
</evidence>
<dbReference type="SUPFAM" id="SSF53756">
    <property type="entry name" value="UDP-Glycosyltransferase/glycogen phosphorylase"/>
    <property type="match status" value="1"/>
</dbReference>
<dbReference type="Proteomes" id="UP001272242">
    <property type="component" value="Unassembled WGS sequence"/>
</dbReference>
<dbReference type="PANTHER" id="PTHR12526">
    <property type="entry name" value="GLYCOSYLTRANSFERASE"/>
    <property type="match status" value="1"/>
</dbReference>
<dbReference type="Pfam" id="PF13579">
    <property type="entry name" value="Glyco_trans_4_4"/>
    <property type="match status" value="1"/>
</dbReference>
<name>A0ABU5ET34_9BACT</name>
<protein>
    <submittedName>
        <fullName evidence="2">Glycosyltransferase</fullName>
        <ecNumber evidence="2">2.4.-.-</ecNumber>
    </submittedName>
</protein>
<reference evidence="3" key="1">
    <citation type="journal article" date="2023" name="Mar. Drugs">
        <title>Gemmata algarum, a Novel Planctomycete Isolated from an Algal Mat, Displays Antimicrobial Activity.</title>
        <authorList>
            <person name="Kumar G."/>
            <person name="Kallscheuer N."/>
            <person name="Kashif M."/>
            <person name="Ahamad S."/>
            <person name="Jagadeeshwari U."/>
            <person name="Pannikurungottu S."/>
            <person name="Haufschild T."/>
            <person name="Kabuu M."/>
            <person name="Sasikala C."/>
            <person name="Jogler C."/>
            <person name="Ramana C."/>
        </authorList>
    </citation>
    <scope>NUCLEOTIDE SEQUENCE [LARGE SCALE GENOMIC DNA]</scope>
    <source>
        <strain evidence="3">JC673</strain>
    </source>
</reference>
<keyword evidence="2" id="KW-0328">Glycosyltransferase</keyword>
<gene>
    <name evidence="2" type="ORF">R5W23_005015</name>
</gene>
<feature type="domain" description="Glycosyltransferase subfamily 4-like N-terminal" evidence="1">
    <location>
        <begin position="22"/>
        <end position="188"/>
    </location>
</feature>
<organism evidence="2 3">
    <name type="scientific">Gemmata algarum</name>
    <dbReference type="NCBI Taxonomy" id="2975278"/>
    <lineage>
        <taxon>Bacteria</taxon>
        <taxon>Pseudomonadati</taxon>
        <taxon>Planctomycetota</taxon>
        <taxon>Planctomycetia</taxon>
        <taxon>Gemmatales</taxon>
        <taxon>Gemmataceae</taxon>
        <taxon>Gemmata</taxon>
    </lineage>
</organism>
<dbReference type="InterPro" id="IPR028098">
    <property type="entry name" value="Glyco_trans_4-like_N"/>
</dbReference>
<dbReference type="EMBL" id="JAXBLV010000024">
    <property type="protein sequence ID" value="MDY3558320.1"/>
    <property type="molecule type" value="Genomic_DNA"/>
</dbReference>
<dbReference type="Gene3D" id="3.40.50.2000">
    <property type="entry name" value="Glycogen Phosphorylase B"/>
    <property type="match status" value="2"/>
</dbReference>
<dbReference type="RefSeq" id="WP_320685258.1">
    <property type="nucleotide sequence ID" value="NZ_JAXBLV010000024.1"/>
</dbReference>
<dbReference type="GO" id="GO:0016757">
    <property type="term" value="F:glycosyltransferase activity"/>
    <property type="evidence" value="ECO:0007669"/>
    <property type="project" value="UniProtKB-KW"/>
</dbReference>
<proteinExistence type="predicted"/>